<evidence type="ECO:0000256" key="3">
    <source>
        <dbReference type="ARBA" id="ARBA00022475"/>
    </source>
</evidence>
<keyword evidence="5 7" id="KW-1133">Transmembrane helix</keyword>
<feature type="transmembrane region" description="Helical" evidence="7">
    <location>
        <begin position="6"/>
        <end position="26"/>
    </location>
</feature>
<evidence type="ECO:0000256" key="1">
    <source>
        <dbReference type="ARBA" id="ARBA00004651"/>
    </source>
</evidence>
<accession>A0A3N9UKD7</accession>
<dbReference type="Proteomes" id="UP000274033">
    <property type="component" value="Unassembled WGS sequence"/>
</dbReference>
<keyword evidence="10" id="KW-1185">Reference proteome</keyword>
<gene>
    <name evidence="9" type="ORF">EBB45_02465</name>
</gene>
<comment type="subcellular location">
    <subcellularLocation>
        <location evidence="1">Cell membrane</location>
        <topology evidence="1">Multi-pass membrane protein</topology>
    </subcellularLocation>
</comment>
<dbReference type="Pfam" id="PF04239">
    <property type="entry name" value="DUF421"/>
    <property type="match status" value="1"/>
</dbReference>
<evidence type="ECO:0000256" key="2">
    <source>
        <dbReference type="ARBA" id="ARBA00006448"/>
    </source>
</evidence>
<reference evidence="9 10" key="1">
    <citation type="journal article" date="2013" name="J. Microbiol.">
        <title>Lysinibacillus chungkukjangi sp. nov., isolated from Chungkukjang, Korean fermented soybean food.</title>
        <authorList>
            <person name="Kim S.J."/>
            <person name="Jang Y.H."/>
            <person name="Hamada M."/>
            <person name="Ahn J.H."/>
            <person name="Weon H.Y."/>
            <person name="Suzuki K."/>
            <person name="Whang K.S."/>
            <person name="Kwon S.W."/>
        </authorList>
    </citation>
    <scope>NUCLEOTIDE SEQUENCE [LARGE SCALE GENOMIC DNA]</scope>
    <source>
        <strain evidence="9 10">MCCC 1A12701</strain>
    </source>
</reference>
<keyword evidence="4 7" id="KW-0812">Transmembrane</keyword>
<feature type="transmembrane region" description="Helical" evidence="7">
    <location>
        <begin position="58"/>
        <end position="79"/>
    </location>
</feature>
<dbReference type="OrthoDB" id="1682423at2"/>
<dbReference type="RefSeq" id="WP_124762263.1">
    <property type="nucleotide sequence ID" value="NZ_JAFBDY010000001.1"/>
</dbReference>
<dbReference type="InterPro" id="IPR007353">
    <property type="entry name" value="DUF421"/>
</dbReference>
<dbReference type="InterPro" id="IPR023090">
    <property type="entry name" value="UPF0702_alpha/beta_dom_sf"/>
</dbReference>
<feature type="domain" description="YetF C-terminal" evidence="8">
    <location>
        <begin position="82"/>
        <end position="199"/>
    </location>
</feature>
<dbReference type="AlphaFoldDB" id="A0A3N9UKD7"/>
<evidence type="ECO:0000259" key="8">
    <source>
        <dbReference type="Pfam" id="PF04239"/>
    </source>
</evidence>
<keyword evidence="3" id="KW-1003">Cell membrane</keyword>
<evidence type="ECO:0000256" key="7">
    <source>
        <dbReference type="SAM" id="Phobius"/>
    </source>
</evidence>
<name>A0A3N9UKD7_9BACI</name>
<organism evidence="9 10">
    <name type="scientific">Lysinibacillus composti</name>
    <dbReference type="NCBI Taxonomy" id="720633"/>
    <lineage>
        <taxon>Bacteria</taxon>
        <taxon>Bacillati</taxon>
        <taxon>Bacillota</taxon>
        <taxon>Bacilli</taxon>
        <taxon>Bacillales</taxon>
        <taxon>Bacillaceae</taxon>
        <taxon>Lysinibacillus</taxon>
    </lineage>
</organism>
<evidence type="ECO:0000256" key="6">
    <source>
        <dbReference type="ARBA" id="ARBA00023136"/>
    </source>
</evidence>
<proteinExistence type="inferred from homology"/>
<dbReference type="PANTHER" id="PTHR34582:SF6">
    <property type="entry name" value="UPF0702 TRANSMEMBRANE PROTEIN YCAP"/>
    <property type="match status" value="1"/>
</dbReference>
<comment type="similarity">
    <text evidence="2">Belongs to the UPF0702 family.</text>
</comment>
<dbReference type="GO" id="GO:0005886">
    <property type="term" value="C:plasma membrane"/>
    <property type="evidence" value="ECO:0007669"/>
    <property type="project" value="UniProtKB-SubCell"/>
</dbReference>
<evidence type="ECO:0000256" key="5">
    <source>
        <dbReference type="ARBA" id="ARBA00022989"/>
    </source>
</evidence>
<evidence type="ECO:0000313" key="9">
    <source>
        <dbReference type="EMBL" id="RQW76433.1"/>
    </source>
</evidence>
<dbReference type="EMBL" id="RRCT01000001">
    <property type="protein sequence ID" value="RQW76433.1"/>
    <property type="molecule type" value="Genomic_DNA"/>
</dbReference>
<dbReference type="PANTHER" id="PTHR34582">
    <property type="entry name" value="UPF0702 TRANSMEMBRANE PROTEIN YCAP"/>
    <property type="match status" value="1"/>
</dbReference>
<sequence length="217" mass="25347">MEIYIQILLRTIFLYVLVLIVFRLMGKREVGELSIMDLVVFVLIAEVVAFSLDELDKPIFESIFPIFVLFLIQYANSLLTLKSKKVRDLIDGDPSLMVRDGVIQEEEMRKQRYNLDDLFQQLREERVPSVQNISYAFLEPSGKLSIFLKDDDPLVIPLIVDGIIVHRHLKLMQKDEKWLFNLLKKDGYEKIEDIFYCCYEKQQLHVQLKASATNNGS</sequence>
<comment type="caution">
    <text evidence="9">The sequence shown here is derived from an EMBL/GenBank/DDBJ whole genome shotgun (WGS) entry which is preliminary data.</text>
</comment>
<feature type="transmembrane region" description="Helical" evidence="7">
    <location>
        <begin position="33"/>
        <end position="52"/>
    </location>
</feature>
<evidence type="ECO:0000313" key="10">
    <source>
        <dbReference type="Proteomes" id="UP000274033"/>
    </source>
</evidence>
<dbReference type="Gene3D" id="3.30.240.20">
    <property type="entry name" value="bsu07140 like domains"/>
    <property type="match status" value="2"/>
</dbReference>
<evidence type="ECO:0000256" key="4">
    <source>
        <dbReference type="ARBA" id="ARBA00022692"/>
    </source>
</evidence>
<keyword evidence="6 7" id="KW-0472">Membrane</keyword>
<protein>
    <submittedName>
        <fullName evidence="9">DUF421 domain-containing protein</fullName>
    </submittedName>
</protein>